<reference evidence="1 2" key="1">
    <citation type="journal article" date="2016" name="Nat. Commun.">
        <title>Thousands of microbial genomes shed light on interconnected biogeochemical processes in an aquifer system.</title>
        <authorList>
            <person name="Anantharaman K."/>
            <person name="Brown C.T."/>
            <person name="Hug L.A."/>
            <person name="Sharon I."/>
            <person name="Castelle C.J."/>
            <person name="Probst A.J."/>
            <person name="Thomas B.C."/>
            <person name="Singh A."/>
            <person name="Wilkins M.J."/>
            <person name="Karaoz U."/>
            <person name="Brodie E.L."/>
            <person name="Williams K.H."/>
            <person name="Hubbard S.S."/>
            <person name="Banfield J.F."/>
        </authorList>
    </citation>
    <scope>NUCLEOTIDE SEQUENCE [LARGE SCALE GENOMIC DNA]</scope>
</reference>
<organism evidence="1 2">
    <name type="scientific">Candidatus Schekmanbacteria bacterium RBG_13_48_7</name>
    <dbReference type="NCBI Taxonomy" id="1817878"/>
    <lineage>
        <taxon>Bacteria</taxon>
        <taxon>Candidatus Schekmaniibacteriota</taxon>
    </lineage>
</organism>
<comment type="caution">
    <text evidence="1">The sequence shown here is derived from an EMBL/GenBank/DDBJ whole genome shotgun (WGS) entry which is preliminary data.</text>
</comment>
<dbReference type="SUPFAM" id="SSF56925">
    <property type="entry name" value="OMPA-like"/>
    <property type="match status" value="1"/>
</dbReference>
<evidence type="ECO:0008006" key="3">
    <source>
        <dbReference type="Google" id="ProtNLM"/>
    </source>
</evidence>
<evidence type="ECO:0000313" key="2">
    <source>
        <dbReference type="Proteomes" id="UP000179266"/>
    </source>
</evidence>
<protein>
    <recommendedName>
        <fullName evidence="3">Outer membrane protein beta-barrel domain-containing protein</fullName>
    </recommendedName>
</protein>
<gene>
    <name evidence="1" type="ORF">A2161_18435</name>
</gene>
<accession>A0A1F7RPI6</accession>
<dbReference type="Proteomes" id="UP000179266">
    <property type="component" value="Unassembled WGS sequence"/>
</dbReference>
<name>A0A1F7RPI6_9BACT</name>
<dbReference type="EMBL" id="MGDD01000293">
    <property type="protein sequence ID" value="OGL43058.1"/>
    <property type="molecule type" value="Genomic_DNA"/>
</dbReference>
<sequence>MKRKFVFITLIFNLFVCFRVSYAHSEEQLKNEIFVYLGATQISHDWSTNLYGITFGHYFSRIVEIEFGFEHYGDSGSSYGGTWTSLNFIFDPHLSKRFRPYILAGIDLPIWPEFGAGMKIYLQRHFAARCEYTNFYDDDEGWTGNFRAGMIVVM</sequence>
<proteinExistence type="predicted"/>
<dbReference type="InterPro" id="IPR011250">
    <property type="entry name" value="OMP/PagP_B-barrel"/>
</dbReference>
<dbReference type="AlphaFoldDB" id="A0A1F7RPI6"/>
<dbReference type="Gene3D" id="2.40.160.20">
    <property type="match status" value="1"/>
</dbReference>
<evidence type="ECO:0000313" key="1">
    <source>
        <dbReference type="EMBL" id="OGL43058.1"/>
    </source>
</evidence>